<evidence type="ECO:0000256" key="1">
    <source>
        <dbReference type="ARBA" id="ARBA00023002"/>
    </source>
</evidence>
<dbReference type="Gene3D" id="3.40.920.10">
    <property type="entry name" value="Pyruvate-ferredoxin oxidoreductase, PFOR, domain III"/>
    <property type="match status" value="1"/>
</dbReference>
<name>A0A7T0BXL5_9BACT</name>
<evidence type="ECO:0000313" key="4">
    <source>
        <dbReference type="Proteomes" id="UP000594688"/>
    </source>
</evidence>
<dbReference type="InterPro" id="IPR002869">
    <property type="entry name" value="Pyrv_flavodox_OxRed_cen"/>
</dbReference>
<dbReference type="InterPro" id="IPR051626">
    <property type="entry name" value="Oxidoreductase_gamma_subunit"/>
</dbReference>
<dbReference type="SUPFAM" id="SSF53323">
    <property type="entry name" value="Pyruvate-ferredoxin oxidoreductase, PFOR, domain III"/>
    <property type="match status" value="1"/>
</dbReference>
<dbReference type="PANTHER" id="PTHR43366">
    <property type="entry name" value="PYRUVATE SYNTHASE SUBUNIT PORC"/>
    <property type="match status" value="1"/>
</dbReference>
<dbReference type="KEGG" id="nli:G3M70_13160"/>
<gene>
    <name evidence="3" type="ORF">G3M70_13160</name>
</gene>
<feature type="domain" description="Pyruvate/ketoisovalerate oxidoreductase catalytic" evidence="2">
    <location>
        <begin position="15"/>
        <end position="189"/>
    </location>
</feature>
<keyword evidence="1" id="KW-0560">Oxidoreductase</keyword>
<proteinExistence type="predicted"/>
<dbReference type="PANTHER" id="PTHR43366:SF1">
    <property type="entry name" value="PYRUVATE SYNTHASE SUBUNIT PORC"/>
    <property type="match status" value="1"/>
</dbReference>
<accession>A0A7T0BXL5</accession>
<dbReference type="AlphaFoldDB" id="A0A7T0BXL5"/>
<dbReference type="Pfam" id="PF01558">
    <property type="entry name" value="POR"/>
    <property type="match status" value="1"/>
</dbReference>
<organism evidence="3 4">
    <name type="scientific">Candidatus Nitronauta litoralis</name>
    <dbReference type="NCBI Taxonomy" id="2705533"/>
    <lineage>
        <taxon>Bacteria</taxon>
        <taxon>Pseudomonadati</taxon>
        <taxon>Nitrospinota/Tectimicrobiota group</taxon>
        <taxon>Nitrospinota</taxon>
        <taxon>Nitrospinia</taxon>
        <taxon>Nitrospinales</taxon>
        <taxon>Nitrospinaceae</taxon>
        <taxon>Candidatus Nitronauta</taxon>
    </lineage>
</organism>
<evidence type="ECO:0000259" key="2">
    <source>
        <dbReference type="Pfam" id="PF01558"/>
    </source>
</evidence>
<sequence>MSQVKRYNVRMAGLGGQGVVTASHIISNAVVISGGHSSLVPFFGSEKRNAPVESYVRISNNEIYEIGEIVYPNVLMIFSAQVITLGKSYTMPFYTGLKQGGEILINNNKPLPFVADEQRELEEKEANIYYLPATEMANEVAGTELATNMAMCGAMAAIFGMPDMKSLEASVQDRFIGKGIVVSGGTAALDSVIEKKFAKKQKLLEANFKTIKASYQYAVDHKWGAQKDSVDGKPVLV</sequence>
<protein>
    <submittedName>
        <fullName evidence="3">Ferredoxin oxidoreductase</fullName>
    </submittedName>
</protein>
<dbReference type="NCBIfam" id="TIGR02175">
    <property type="entry name" value="PorC_KorC"/>
    <property type="match status" value="1"/>
</dbReference>
<dbReference type="InterPro" id="IPR011894">
    <property type="entry name" value="PorC_KorC"/>
</dbReference>
<dbReference type="GO" id="GO:0016625">
    <property type="term" value="F:oxidoreductase activity, acting on the aldehyde or oxo group of donors, iron-sulfur protein as acceptor"/>
    <property type="evidence" value="ECO:0007669"/>
    <property type="project" value="InterPro"/>
</dbReference>
<dbReference type="Proteomes" id="UP000594688">
    <property type="component" value="Chromosome"/>
</dbReference>
<reference evidence="3 4" key="1">
    <citation type="submission" date="2020-02" db="EMBL/GenBank/DDBJ databases">
        <title>Genomic and physiological characterization of two novel Nitrospinaceae genera.</title>
        <authorList>
            <person name="Mueller A.J."/>
            <person name="Jung M.-Y."/>
            <person name="Strachan C.R."/>
            <person name="Herbold C.W."/>
            <person name="Kirkegaard R.H."/>
            <person name="Daims H."/>
        </authorList>
    </citation>
    <scope>NUCLEOTIDE SEQUENCE [LARGE SCALE GENOMIC DNA]</scope>
    <source>
        <strain evidence="3">EB</strain>
    </source>
</reference>
<dbReference type="EMBL" id="CP048685">
    <property type="protein sequence ID" value="QPJ62773.1"/>
    <property type="molecule type" value="Genomic_DNA"/>
</dbReference>
<dbReference type="InterPro" id="IPR019752">
    <property type="entry name" value="Pyrv/ketoisovalerate_OxRed_cat"/>
</dbReference>
<evidence type="ECO:0000313" key="3">
    <source>
        <dbReference type="EMBL" id="QPJ62773.1"/>
    </source>
</evidence>